<accession>A0A6V1RVK1</accession>
<dbReference type="EMBL" id="HBIU01030990">
    <property type="protein sequence ID" value="CAE0635582.1"/>
    <property type="molecule type" value="Transcribed_RNA"/>
</dbReference>
<comment type="subcellular location">
    <subcellularLocation>
        <location evidence="1">Nucleus</location>
    </subcellularLocation>
</comment>
<evidence type="ECO:0000259" key="4">
    <source>
        <dbReference type="Pfam" id="PF10187"/>
    </source>
</evidence>
<evidence type="ECO:0000313" key="5">
    <source>
        <dbReference type="EMBL" id="CAE0635582.1"/>
    </source>
</evidence>
<proteinExistence type="predicted"/>
<protein>
    <recommendedName>
        <fullName evidence="4">FAM192A/Fyv6 N-terminal domain-containing protein</fullName>
    </recommendedName>
</protein>
<dbReference type="InterPro" id="IPR019331">
    <property type="entry name" value="FAM192A/Fyv6_N"/>
</dbReference>
<dbReference type="AlphaFoldDB" id="A0A6V1RVK1"/>
<dbReference type="GO" id="GO:0005634">
    <property type="term" value="C:nucleus"/>
    <property type="evidence" value="ECO:0007669"/>
    <property type="project" value="UniProtKB-SubCell"/>
</dbReference>
<evidence type="ECO:0000256" key="1">
    <source>
        <dbReference type="ARBA" id="ARBA00004123"/>
    </source>
</evidence>
<evidence type="ECO:0000256" key="2">
    <source>
        <dbReference type="ARBA" id="ARBA00023242"/>
    </source>
</evidence>
<sequence length="236" mass="26360">MASGFVSTAVLTSEDGVGFSKETRKETDEVKLAEKRNEHANAKPLFQQLAENQEKKQEEYDAVTKLIFSGPRKLDEEDVEHYECIEERRQEAFNKKRRLEEESVNEFAALQKARVLKAVQTSTPNNQPDGDLHNHDAEKKEGRQHETEGLLGGANHVSVVKNSGPAPPVIVVKKKQKKEKKKKKAKKEKKTSPLSSSSREEKQEESKNETGRGDAGALAGLLASYDDNSDESNDDD</sequence>
<reference evidence="5" key="1">
    <citation type="submission" date="2021-01" db="EMBL/GenBank/DDBJ databases">
        <authorList>
            <person name="Corre E."/>
            <person name="Pelletier E."/>
            <person name="Niang G."/>
            <person name="Scheremetjew M."/>
            <person name="Finn R."/>
            <person name="Kale V."/>
            <person name="Holt S."/>
            <person name="Cochrane G."/>
            <person name="Meng A."/>
            <person name="Brown T."/>
            <person name="Cohen L."/>
        </authorList>
    </citation>
    <scope>NUCLEOTIDE SEQUENCE</scope>
    <source>
        <strain evidence="5">CCMP3107</strain>
    </source>
</reference>
<gene>
    <name evidence="5" type="ORF">HAKA00212_LOCUS14325</name>
</gene>
<dbReference type="InterPro" id="IPR039845">
    <property type="entry name" value="FAM192A"/>
</dbReference>
<feature type="domain" description="FAM192A/Fyv6 N-terminal" evidence="4">
    <location>
        <begin position="5"/>
        <end position="107"/>
    </location>
</feature>
<feature type="compositionally biased region" description="Polar residues" evidence="3">
    <location>
        <begin position="119"/>
        <end position="128"/>
    </location>
</feature>
<dbReference type="Pfam" id="PF10187">
    <property type="entry name" value="FAM192A_Fyv6_N"/>
    <property type="match status" value="1"/>
</dbReference>
<evidence type="ECO:0000256" key="3">
    <source>
        <dbReference type="SAM" id="MobiDB-lite"/>
    </source>
</evidence>
<keyword evidence="2" id="KW-0539">Nucleus</keyword>
<dbReference type="PANTHER" id="PTHR13495">
    <property type="entry name" value="NEFA-INTERACTING NUCLEAR PROTEIN NIP30"/>
    <property type="match status" value="1"/>
</dbReference>
<feature type="compositionally biased region" description="Basic residues" evidence="3">
    <location>
        <begin position="172"/>
        <end position="189"/>
    </location>
</feature>
<name>A0A6V1RVK1_HETAK</name>
<feature type="compositionally biased region" description="Acidic residues" evidence="3">
    <location>
        <begin position="227"/>
        <end position="236"/>
    </location>
</feature>
<organism evidence="5">
    <name type="scientific">Heterosigma akashiwo</name>
    <name type="common">Chromophytic alga</name>
    <name type="synonym">Heterosigma carterae</name>
    <dbReference type="NCBI Taxonomy" id="2829"/>
    <lineage>
        <taxon>Eukaryota</taxon>
        <taxon>Sar</taxon>
        <taxon>Stramenopiles</taxon>
        <taxon>Ochrophyta</taxon>
        <taxon>Raphidophyceae</taxon>
        <taxon>Chattonellales</taxon>
        <taxon>Chattonellaceae</taxon>
        <taxon>Heterosigma</taxon>
    </lineage>
</organism>
<feature type="compositionally biased region" description="Basic and acidic residues" evidence="3">
    <location>
        <begin position="130"/>
        <end position="148"/>
    </location>
</feature>
<feature type="compositionally biased region" description="Basic and acidic residues" evidence="3">
    <location>
        <begin position="198"/>
        <end position="212"/>
    </location>
</feature>
<dbReference type="PANTHER" id="PTHR13495:SF0">
    <property type="entry name" value="PSME3-INTERACTING PROTEIN"/>
    <property type="match status" value="1"/>
</dbReference>
<feature type="region of interest" description="Disordered" evidence="3">
    <location>
        <begin position="115"/>
        <end position="236"/>
    </location>
</feature>